<dbReference type="InterPro" id="IPR001940">
    <property type="entry name" value="Peptidase_S1C"/>
</dbReference>
<dbReference type="InterPro" id="IPR009003">
    <property type="entry name" value="Peptidase_S1_PA"/>
</dbReference>
<dbReference type="AlphaFoldDB" id="A0A3N0AFB4"/>
<keyword evidence="7" id="KW-1185">Reference proteome</keyword>
<dbReference type="InterPro" id="IPR001478">
    <property type="entry name" value="PDZ"/>
</dbReference>
<dbReference type="GO" id="GO:0006508">
    <property type="term" value="P:proteolysis"/>
    <property type="evidence" value="ECO:0007669"/>
    <property type="project" value="UniProtKB-KW"/>
</dbReference>
<evidence type="ECO:0000256" key="3">
    <source>
        <dbReference type="SAM" id="MobiDB-lite"/>
    </source>
</evidence>
<evidence type="ECO:0000256" key="4">
    <source>
        <dbReference type="SAM" id="Phobius"/>
    </source>
</evidence>
<dbReference type="Gene3D" id="2.40.10.120">
    <property type="match status" value="1"/>
</dbReference>
<dbReference type="SMART" id="SM00228">
    <property type="entry name" value="PDZ"/>
    <property type="match status" value="1"/>
</dbReference>
<dbReference type="GO" id="GO:0004252">
    <property type="term" value="F:serine-type endopeptidase activity"/>
    <property type="evidence" value="ECO:0007669"/>
    <property type="project" value="InterPro"/>
</dbReference>
<evidence type="ECO:0000256" key="2">
    <source>
        <dbReference type="ARBA" id="ARBA00022801"/>
    </source>
</evidence>
<dbReference type="Proteomes" id="UP000267368">
    <property type="component" value="Unassembled WGS sequence"/>
</dbReference>
<protein>
    <submittedName>
        <fullName evidence="6">Peptidase S1</fullName>
    </submittedName>
</protein>
<keyword evidence="1" id="KW-0645">Protease</keyword>
<dbReference type="PANTHER" id="PTHR43343">
    <property type="entry name" value="PEPTIDASE S12"/>
    <property type="match status" value="1"/>
</dbReference>
<dbReference type="SUPFAM" id="SSF50156">
    <property type="entry name" value="PDZ domain-like"/>
    <property type="match status" value="1"/>
</dbReference>
<organism evidence="6 7">
    <name type="scientific">Slackia faecicanis</name>
    <dbReference type="NCBI Taxonomy" id="255723"/>
    <lineage>
        <taxon>Bacteria</taxon>
        <taxon>Bacillati</taxon>
        <taxon>Actinomycetota</taxon>
        <taxon>Coriobacteriia</taxon>
        <taxon>Eggerthellales</taxon>
        <taxon>Eggerthellaceae</taxon>
        <taxon>Slackia</taxon>
    </lineage>
</organism>
<dbReference type="PRINTS" id="PR00834">
    <property type="entry name" value="PROTEASES2C"/>
</dbReference>
<keyword evidence="4" id="KW-1133">Transmembrane helix</keyword>
<keyword evidence="4" id="KW-0472">Membrane</keyword>
<proteinExistence type="predicted"/>
<sequence length="487" mass="49837">MSEETKNTFEPGAEQPQAVDPTFQAQPHPRHAAQSQASAYAQQQAAYQQQVYQAYAAQNGAQHVKTEKDPAKKSLMKTFGVSFAGAALAVVLGLGGFVGFSALSDQGGSTTLGASTNTDVTASDTEATLAEAVAAKALPSVVSIDIYQKTGASSQSGFGFEVPGAGADGALTQASLGSGVVISKDGYIITNNHVVEGADAIKATINGQEYDAQFVGSDASSDIAVIKVDAPDLTPIEIGSSSDLQVGEWVMSLGSPFGLENSVSEGIVSALQRSTTMQDEATGETVIYPNMIQTDATINPGNSGGALVDADGKLIGINSMIQSASGSSSGVGFAIPVDYAMNLAQQIIEGKAPTHAQLGVSMAQIDAQMARYYGLPTDTGVYVANVYEGTGAADAGLQRGDIITGFDGQSVTSPSDLQLMVRQKNPGDTVDVVVNRGGEEQTLSVTLGSDENALAASSQGGQYGYGNGYGYDGHGYGNGGGMFGYGY</sequence>
<feature type="region of interest" description="Disordered" evidence="3">
    <location>
        <begin position="1"/>
        <end position="39"/>
    </location>
</feature>
<feature type="domain" description="PDZ" evidence="5">
    <location>
        <begin position="347"/>
        <end position="438"/>
    </location>
</feature>
<keyword evidence="2" id="KW-0378">Hydrolase</keyword>
<dbReference type="EMBL" id="QICB01000003">
    <property type="protein sequence ID" value="RNL19810.1"/>
    <property type="molecule type" value="Genomic_DNA"/>
</dbReference>
<evidence type="ECO:0000259" key="5">
    <source>
        <dbReference type="PROSITE" id="PS50106"/>
    </source>
</evidence>
<accession>A0A3N0AFB4</accession>
<dbReference type="CDD" id="cd06779">
    <property type="entry name" value="cpPDZ_Deg_HtrA-like"/>
    <property type="match status" value="1"/>
</dbReference>
<keyword evidence="4" id="KW-0812">Transmembrane</keyword>
<dbReference type="PROSITE" id="PS50106">
    <property type="entry name" value="PDZ"/>
    <property type="match status" value="1"/>
</dbReference>
<evidence type="ECO:0000313" key="7">
    <source>
        <dbReference type="Proteomes" id="UP000267368"/>
    </source>
</evidence>
<reference evidence="7" key="1">
    <citation type="submission" date="2018-05" db="EMBL/GenBank/DDBJ databases">
        <title>Genome Sequencing of selected type strains of the family Eggerthellaceae.</title>
        <authorList>
            <person name="Danylec N."/>
            <person name="Stoll D.A."/>
            <person name="Doetsch A."/>
            <person name="Huch M."/>
        </authorList>
    </citation>
    <scope>NUCLEOTIDE SEQUENCE [LARGE SCALE GENOMIC DNA]</scope>
    <source>
        <strain evidence="7">DSM 17537</strain>
    </source>
</reference>
<name>A0A3N0AFB4_9ACTN</name>
<dbReference type="Pfam" id="PF13180">
    <property type="entry name" value="PDZ_2"/>
    <property type="match status" value="1"/>
</dbReference>
<dbReference type="RefSeq" id="WP_123198134.1">
    <property type="nucleotide sequence ID" value="NZ_QICB01000003.1"/>
</dbReference>
<dbReference type="OrthoDB" id="73775at2"/>
<dbReference type="PANTHER" id="PTHR43343:SF3">
    <property type="entry name" value="PROTEASE DO-LIKE 8, CHLOROPLASTIC"/>
    <property type="match status" value="1"/>
</dbReference>
<dbReference type="Gene3D" id="2.30.42.10">
    <property type="match status" value="1"/>
</dbReference>
<evidence type="ECO:0000256" key="1">
    <source>
        <dbReference type="ARBA" id="ARBA00022670"/>
    </source>
</evidence>
<evidence type="ECO:0000313" key="6">
    <source>
        <dbReference type="EMBL" id="RNL19810.1"/>
    </source>
</evidence>
<dbReference type="InterPro" id="IPR051201">
    <property type="entry name" value="Chloro_Bact_Ser_Proteases"/>
</dbReference>
<feature type="transmembrane region" description="Helical" evidence="4">
    <location>
        <begin position="78"/>
        <end position="103"/>
    </location>
</feature>
<dbReference type="SUPFAM" id="SSF50494">
    <property type="entry name" value="Trypsin-like serine proteases"/>
    <property type="match status" value="1"/>
</dbReference>
<gene>
    <name evidence="6" type="ORF">DMP07_05415</name>
</gene>
<dbReference type="Pfam" id="PF13365">
    <property type="entry name" value="Trypsin_2"/>
    <property type="match status" value="1"/>
</dbReference>
<dbReference type="InterPro" id="IPR036034">
    <property type="entry name" value="PDZ_sf"/>
</dbReference>
<comment type="caution">
    <text evidence="6">The sequence shown here is derived from an EMBL/GenBank/DDBJ whole genome shotgun (WGS) entry which is preliminary data.</text>
</comment>